<dbReference type="AlphaFoldDB" id="A0AAV5MDW6"/>
<dbReference type="CDD" id="cd22162">
    <property type="entry name" value="F-box_AtSKIP3-like"/>
    <property type="match status" value="1"/>
</dbReference>
<dbReference type="SUPFAM" id="SSF81383">
    <property type="entry name" value="F-box domain"/>
    <property type="match status" value="1"/>
</dbReference>
<sequence length="259" mass="28666">MSSGTPNLDDLSNDCLALIISLTSPLDACRSSLVSKSFNSAAGSDVLWDKFLPADYQNLVPASPSSSSLKSLYLSLCDHPVLIEDGKKSFSLDKRNGKKCYMLASRNLAIAWGDTPHYWRWISIPDSRFPEVAELLDVYWFEITGRIDSCNLSLMTRYNAFLVFKLVANAEGFENKPIEATLRLGGTQVSKRIVYVMDSGDVVQNGNQHPKVRGDGWLEVELGEFFNGGGLEELEIHIFSHDGYSVGGLYVQGIDIRPC</sequence>
<reference evidence="2 3" key="1">
    <citation type="journal article" date="2021" name="Commun. Biol.">
        <title>The genome of Shorea leprosula (Dipterocarpaceae) highlights the ecological relevance of drought in aseasonal tropical rainforests.</title>
        <authorList>
            <person name="Ng K.K.S."/>
            <person name="Kobayashi M.J."/>
            <person name="Fawcett J.A."/>
            <person name="Hatakeyama M."/>
            <person name="Paape T."/>
            <person name="Ng C.H."/>
            <person name="Ang C.C."/>
            <person name="Tnah L.H."/>
            <person name="Lee C.T."/>
            <person name="Nishiyama T."/>
            <person name="Sese J."/>
            <person name="O'Brien M.J."/>
            <person name="Copetti D."/>
            <person name="Mohd Noor M.I."/>
            <person name="Ong R.C."/>
            <person name="Putra M."/>
            <person name="Sireger I.Z."/>
            <person name="Indrioko S."/>
            <person name="Kosugi Y."/>
            <person name="Izuno A."/>
            <person name="Isagi Y."/>
            <person name="Lee S.L."/>
            <person name="Shimizu K.K."/>
        </authorList>
    </citation>
    <scope>NUCLEOTIDE SEQUENCE [LARGE SCALE GENOMIC DNA]</scope>
    <source>
        <strain evidence="2">214</strain>
    </source>
</reference>
<feature type="domain" description="F-box" evidence="1">
    <location>
        <begin position="11"/>
        <end position="51"/>
    </location>
</feature>
<evidence type="ECO:0000313" key="3">
    <source>
        <dbReference type="Proteomes" id="UP001054252"/>
    </source>
</evidence>
<evidence type="ECO:0000313" key="2">
    <source>
        <dbReference type="EMBL" id="GKV47384.1"/>
    </source>
</evidence>
<dbReference type="Pfam" id="PF00646">
    <property type="entry name" value="F-box"/>
    <property type="match status" value="1"/>
</dbReference>
<dbReference type="Pfam" id="PF14299">
    <property type="entry name" value="PP2"/>
    <property type="match status" value="1"/>
</dbReference>
<dbReference type="InterPro" id="IPR036047">
    <property type="entry name" value="F-box-like_dom_sf"/>
</dbReference>
<name>A0AAV5MDW6_9ROSI</name>
<dbReference type="EMBL" id="BPVZ01000227">
    <property type="protein sequence ID" value="GKV47384.1"/>
    <property type="molecule type" value="Genomic_DNA"/>
</dbReference>
<accession>A0AAV5MDW6</accession>
<gene>
    <name evidence="2" type="ORF">SLEP1_g54290</name>
</gene>
<dbReference type="InterPro" id="IPR001810">
    <property type="entry name" value="F-box_dom"/>
</dbReference>
<keyword evidence="3" id="KW-1185">Reference proteome</keyword>
<protein>
    <recommendedName>
        <fullName evidence="1">F-box domain-containing protein</fullName>
    </recommendedName>
</protein>
<dbReference type="Proteomes" id="UP001054252">
    <property type="component" value="Unassembled WGS sequence"/>
</dbReference>
<dbReference type="PANTHER" id="PTHR32278">
    <property type="entry name" value="F-BOX DOMAIN-CONTAINING PROTEIN"/>
    <property type="match status" value="1"/>
</dbReference>
<dbReference type="SMART" id="SM00256">
    <property type="entry name" value="FBOX"/>
    <property type="match status" value="1"/>
</dbReference>
<proteinExistence type="predicted"/>
<comment type="caution">
    <text evidence="2">The sequence shown here is derived from an EMBL/GenBank/DDBJ whole genome shotgun (WGS) entry which is preliminary data.</text>
</comment>
<dbReference type="PANTHER" id="PTHR32278:SF111">
    <property type="entry name" value="F-BOX PROTEIN PP2-B12-RELATED"/>
    <property type="match status" value="1"/>
</dbReference>
<organism evidence="2 3">
    <name type="scientific">Rubroshorea leprosula</name>
    <dbReference type="NCBI Taxonomy" id="152421"/>
    <lineage>
        <taxon>Eukaryota</taxon>
        <taxon>Viridiplantae</taxon>
        <taxon>Streptophyta</taxon>
        <taxon>Embryophyta</taxon>
        <taxon>Tracheophyta</taxon>
        <taxon>Spermatophyta</taxon>
        <taxon>Magnoliopsida</taxon>
        <taxon>eudicotyledons</taxon>
        <taxon>Gunneridae</taxon>
        <taxon>Pentapetalae</taxon>
        <taxon>rosids</taxon>
        <taxon>malvids</taxon>
        <taxon>Malvales</taxon>
        <taxon>Dipterocarpaceae</taxon>
        <taxon>Rubroshorea</taxon>
    </lineage>
</organism>
<evidence type="ECO:0000259" key="1">
    <source>
        <dbReference type="SMART" id="SM00256"/>
    </source>
</evidence>
<dbReference type="InterPro" id="IPR025886">
    <property type="entry name" value="PP2-like"/>
</dbReference>